<feature type="compositionally biased region" description="Low complexity" evidence="1">
    <location>
        <begin position="1250"/>
        <end position="1260"/>
    </location>
</feature>
<feature type="compositionally biased region" description="Low complexity" evidence="1">
    <location>
        <begin position="747"/>
        <end position="763"/>
    </location>
</feature>
<keyword evidence="4" id="KW-1185">Reference proteome</keyword>
<gene>
    <name evidence="3" type="primary">PLEST002245</name>
    <name evidence="3" type="ORF">PLESTB_000734300</name>
</gene>
<feature type="region of interest" description="Disordered" evidence="1">
    <location>
        <begin position="548"/>
        <end position="572"/>
    </location>
</feature>
<feature type="compositionally biased region" description="Pro residues" evidence="1">
    <location>
        <begin position="1261"/>
        <end position="1277"/>
    </location>
</feature>
<evidence type="ECO:0000256" key="1">
    <source>
        <dbReference type="SAM" id="MobiDB-lite"/>
    </source>
</evidence>
<feature type="compositionally biased region" description="Low complexity" evidence="1">
    <location>
        <begin position="406"/>
        <end position="416"/>
    </location>
</feature>
<organism evidence="3 4">
    <name type="scientific">Pleodorina starrii</name>
    <dbReference type="NCBI Taxonomy" id="330485"/>
    <lineage>
        <taxon>Eukaryota</taxon>
        <taxon>Viridiplantae</taxon>
        <taxon>Chlorophyta</taxon>
        <taxon>core chlorophytes</taxon>
        <taxon>Chlorophyceae</taxon>
        <taxon>CS clade</taxon>
        <taxon>Chlamydomonadales</taxon>
        <taxon>Volvocaceae</taxon>
        <taxon>Pleodorina</taxon>
    </lineage>
</organism>
<evidence type="ECO:0000313" key="4">
    <source>
        <dbReference type="Proteomes" id="UP001165080"/>
    </source>
</evidence>
<dbReference type="Proteomes" id="UP001165080">
    <property type="component" value="Unassembled WGS sequence"/>
</dbReference>
<comment type="caution">
    <text evidence="3">The sequence shown here is derived from an EMBL/GenBank/DDBJ whole genome shotgun (WGS) entry which is preliminary data.</text>
</comment>
<feature type="region of interest" description="Disordered" evidence="1">
    <location>
        <begin position="807"/>
        <end position="830"/>
    </location>
</feature>
<protein>
    <recommendedName>
        <fullName evidence="2">FAD-binding PCMH-type domain-containing protein</fullName>
    </recommendedName>
</protein>
<feature type="compositionally biased region" description="Low complexity" evidence="1">
    <location>
        <begin position="452"/>
        <end position="474"/>
    </location>
</feature>
<feature type="region of interest" description="Disordered" evidence="1">
    <location>
        <begin position="374"/>
        <end position="416"/>
    </location>
</feature>
<dbReference type="PROSITE" id="PS51387">
    <property type="entry name" value="FAD_PCMH"/>
    <property type="match status" value="1"/>
</dbReference>
<feature type="region of interest" description="Disordered" evidence="1">
    <location>
        <begin position="1840"/>
        <end position="1870"/>
    </location>
</feature>
<feature type="compositionally biased region" description="Low complexity" evidence="1">
    <location>
        <begin position="1700"/>
        <end position="1716"/>
    </location>
</feature>
<feature type="region of interest" description="Disordered" evidence="1">
    <location>
        <begin position="1508"/>
        <end position="1593"/>
    </location>
</feature>
<feature type="compositionally biased region" description="Polar residues" evidence="1">
    <location>
        <begin position="1"/>
        <end position="14"/>
    </location>
</feature>
<feature type="compositionally biased region" description="Low complexity" evidence="1">
    <location>
        <begin position="1230"/>
        <end position="1240"/>
    </location>
</feature>
<feature type="region of interest" description="Disordered" evidence="1">
    <location>
        <begin position="1606"/>
        <end position="1635"/>
    </location>
</feature>
<feature type="domain" description="FAD-binding PCMH-type" evidence="2">
    <location>
        <begin position="881"/>
        <end position="1102"/>
    </location>
</feature>
<feature type="compositionally biased region" description="Polar residues" evidence="1">
    <location>
        <begin position="374"/>
        <end position="384"/>
    </location>
</feature>
<name>A0A9W6BK96_9CHLO</name>
<evidence type="ECO:0000313" key="3">
    <source>
        <dbReference type="EMBL" id="GLC53345.1"/>
    </source>
</evidence>
<feature type="compositionally biased region" description="Low complexity" evidence="1">
    <location>
        <begin position="41"/>
        <end position="51"/>
    </location>
</feature>
<sequence>MPSRACSSGGNQTPSRRRSSCGNLTLAGMVAEATVEEEAEGPAAEPACSECSARSVSFEGQAQDEEAGQEGDSAGHPADHEDFWGLSPEEPDREAQLAVDGEECDDESACGAPDEGSQAVDDVEEDANEDADADGQGDAGDTSILHDASAAVEDDGCAAEGEVSCGDPDCGAGDFDGAGGDICSGGGFGGGAGEEAANGHQWFTAEESAVSDAITQLQTVVSGLSEPYQRYIRERALELTRIIDENLQRQGLEPASAGGYGGPGMATPSKKAATAAAALVLAVAASGTHWPYSTPSGGEGAAAHVILGLEQEGGVAAESGGGGAYWLFRSPGLPGQGSVASGGGAQALSFGAAANSGSCNLCFGSVLGNSQARQADSAEQTSGAVSARGVGTASQHGPASNRPTPRSRSYSSYYAQQQSQRRLAGLRANGGVEQVSAISSACSSHPCLAGLPASAQQPQQDASASARPSGGSRRCPPRPPPRGLGCGLGLSRKVTSEGSGPRPDLGMDVHNLPYMVTAGSYLGEPGTMSARDHHHNLHPRAVASRRLRVPSAQHPDQQQPLDQKDSFGAGGDPSQLQLFLFQEHQDALGQRRAAGRPAAAAGNAMILRPASGKNGGGPGGRNGIRPVTAAPVGYQPPWQRPPPTGRGNGFATERQRVDVPAELDPKNNRKAAYPRVLSARGAGGAAGLPAANAVGQRRGAAARRPPIQPRAGSEYDYDVFSGAASAREPASSDAGSSYHQLLRKSARSSLASTSRRTTLGSAAPNAPQSHTHALPSARPSARGSNYPTARNTEFLNSARQGLGDTMMSERSARGDGAAAAAAAAAHDRTPRAPRALCGEDDDDNDAAAFHGAWDNVLQSELPYHLVQAFPPMPRDDGGGAVMENPIEWQPLHTALTLDELQALAQRPADSEAGSGLGVPAAPRGQQPYGVRGGGTSGGGGGRPFTSAFAASLPFDSNADDEPATAFAIVSRRGTRDVVDALAGQSSVAATSSMGDLTSLLPAPAWHHGRLAPESSAGGSARATASTAGGARAAAPLPPMETTGSVISGCSTQVWDNGGGSAAGAVQDQFFRAREGSIAGGLGMPRDPTFGGAADMPLPAVPERVGSAAAQLRSVLASMGAGVGLAGGSGQGRRWQMDADRLVVPDKEQIRAGSPVRPRYAGNSDCHTSPVAEPHHPRHQPLPRRRDAAPQRDAGGALRGTSKTARGSGGAGCKNKGTGAKRSSANGALSGTGRVTGGRSRSTPHTRASKTTRAARATQPATRPPAPLPPAVPAPLLPERPSSPVVPSSPPPPQQSQTPVQLQHQPQAPGAAGARRWTNDDDGDRTQGSAASGSDSDGSPSTPTRRRVHVHSPEDMPLSATVRQSGLPPRLVVTAAENMTRSSFADVCGAPAVAAAPQAAALGLGALPAGLNPPIPSAAPAAWGMCGSPAVAAAAHRVRPGASATNPHLRGVSYALLPSHRWAAGRTYTTTSIHTDGTTTTATVTSPGRLSRGAWQQHDCMPNILSPPRNYDRPWATPSRKNLAADGSGGIDLESTGHPRSARIGDGNGPGLVPGSPTSHSRRGSMTARPALARGGSPRQGGVQRQGSGVQRSGVDAIRTALAEAAGADASGTACDVGPGAGPTGAAAPVSREPSGIDRPVLGHGTAATPIGYAGLMLQRQPLAAAKAAAPPSTAAAVVGGETAGGRVVVPEVVPVVPEPVVNSEASGSRGSTATAALQASAPDMKAEGVQTDAPDATVDSGCTVALNRTVRRSSDGSRSRSSPNGPMTSRTDGGRGHSMNLSGGRGGRPPTGAFRPSGSLRAAQPGTGGAQLSLLHQAAWPGLRDPRVVDALSTLEAGIAVLDPAPPPPPSSLGTHDSADAGSGSSAAGGSGTLPHGCFGLFNRSAAPPPKAPVVPHQAPEPTGQRMVLLRVQVADGAVELVLLRPRRPSAAAAAPPLQAAAAGAPHPQAAAAAACEQRVRVAALSGLHPPLNGTLSPAAAGGGTAGSGGLEDDVADPASRWVQLVAMDGGLMRLSACSPADHARLVLGLNAGLLAAVGAIGEETPLAVVPLSRGLGGAP</sequence>
<feature type="compositionally biased region" description="Acidic residues" evidence="1">
    <location>
        <begin position="121"/>
        <end position="135"/>
    </location>
</feature>
<feature type="compositionally biased region" description="Low complexity" evidence="1">
    <location>
        <begin position="1294"/>
        <end position="1315"/>
    </location>
</feature>
<feature type="compositionally biased region" description="Gly residues" evidence="1">
    <location>
        <begin position="930"/>
        <end position="942"/>
    </location>
</feature>
<dbReference type="EMBL" id="BRXU01000007">
    <property type="protein sequence ID" value="GLC53345.1"/>
    <property type="molecule type" value="Genomic_DNA"/>
</dbReference>
<reference evidence="3 4" key="1">
    <citation type="journal article" date="2023" name="Commun. Biol.">
        <title>Reorganization of the ancestral sex-determining regions during the evolution of trioecy in Pleodorina starrii.</title>
        <authorList>
            <person name="Takahashi K."/>
            <person name="Suzuki S."/>
            <person name="Kawai-Toyooka H."/>
            <person name="Yamamoto K."/>
            <person name="Hamaji T."/>
            <person name="Ootsuki R."/>
            <person name="Yamaguchi H."/>
            <person name="Kawachi M."/>
            <person name="Higashiyama T."/>
            <person name="Nozaki H."/>
        </authorList>
    </citation>
    <scope>NUCLEOTIDE SEQUENCE [LARGE SCALE GENOMIC DNA]</scope>
    <source>
        <strain evidence="3 4">NIES-4479</strain>
    </source>
</reference>
<feature type="region of interest" description="Disordered" evidence="1">
    <location>
        <begin position="1"/>
        <end position="142"/>
    </location>
</feature>
<feature type="compositionally biased region" description="Low complexity" evidence="1">
    <location>
        <begin position="814"/>
        <end position="824"/>
    </location>
</feature>
<feature type="compositionally biased region" description="Gly residues" evidence="1">
    <location>
        <begin position="613"/>
        <end position="622"/>
    </location>
</feature>
<feature type="compositionally biased region" description="Low complexity" evidence="1">
    <location>
        <begin position="694"/>
        <end position="712"/>
    </location>
</feature>
<feature type="region of interest" description="Disordered" evidence="1">
    <location>
        <begin position="1144"/>
        <end position="1363"/>
    </location>
</feature>
<evidence type="ECO:0000259" key="2">
    <source>
        <dbReference type="PROSITE" id="PS51387"/>
    </source>
</evidence>
<feature type="region of interest" description="Disordered" evidence="1">
    <location>
        <begin position="610"/>
        <end position="653"/>
    </location>
</feature>
<feature type="region of interest" description="Disordered" evidence="1">
    <location>
        <begin position="906"/>
        <end position="944"/>
    </location>
</feature>
<accession>A0A9W6BK96</accession>
<proteinExistence type="predicted"/>
<dbReference type="InterPro" id="IPR016166">
    <property type="entry name" value="FAD-bd_PCMH"/>
</dbReference>
<feature type="compositionally biased region" description="Low complexity" evidence="1">
    <location>
        <begin position="1328"/>
        <end position="1342"/>
    </location>
</feature>
<feature type="region of interest" description="Disordered" evidence="1">
    <location>
        <begin position="451"/>
        <end position="507"/>
    </location>
</feature>
<feature type="compositionally biased region" description="Polar residues" evidence="1">
    <location>
        <begin position="392"/>
        <end position="404"/>
    </location>
</feature>
<feature type="compositionally biased region" description="Low complexity" evidence="1">
    <location>
        <begin position="1014"/>
        <end position="1034"/>
    </location>
</feature>
<dbReference type="GO" id="GO:0071949">
    <property type="term" value="F:FAD binding"/>
    <property type="evidence" value="ECO:0007669"/>
    <property type="project" value="InterPro"/>
</dbReference>
<feature type="region of interest" description="Disordered" evidence="1">
    <location>
        <begin position="694"/>
        <end position="714"/>
    </location>
</feature>
<feature type="region of interest" description="Disordered" evidence="1">
    <location>
        <begin position="727"/>
        <end position="789"/>
    </location>
</feature>
<feature type="region of interest" description="Disordered" evidence="1">
    <location>
        <begin position="1700"/>
        <end position="1807"/>
    </location>
</feature>
<feature type="region of interest" description="Disordered" evidence="1">
    <location>
        <begin position="1007"/>
        <end position="1039"/>
    </location>
</feature>
<feature type="compositionally biased region" description="Low complexity" evidence="1">
    <location>
        <begin position="1573"/>
        <end position="1593"/>
    </location>
</feature>